<dbReference type="GO" id="GO:0036199">
    <property type="term" value="F:cholest-4-en-3-one 26-monooxygenase activity"/>
    <property type="evidence" value="ECO:0007669"/>
    <property type="project" value="TreeGrafter"/>
</dbReference>
<name>A0A1X1YLG4_9MYCO</name>
<keyword evidence="9" id="KW-1185">Reference proteome</keyword>
<organism evidence="8 9">
    <name type="scientific">Mycobacterium lacus</name>
    <dbReference type="NCBI Taxonomy" id="169765"/>
    <lineage>
        <taxon>Bacteria</taxon>
        <taxon>Bacillati</taxon>
        <taxon>Actinomycetota</taxon>
        <taxon>Actinomycetes</taxon>
        <taxon>Mycobacteriales</taxon>
        <taxon>Mycobacteriaceae</taxon>
        <taxon>Mycobacterium</taxon>
    </lineage>
</organism>
<accession>A0A1X1YLG4</accession>
<keyword evidence="4" id="KW-0479">Metal-binding</keyword>
<proteinExistence type="inferred from homology"/>
<dbReference type="OrthoDB" id="502624at2"/>
<reference evidence="8 9" key="1">
    <citation type="journal article" date="2019" name="Emerg. Microbes Infect.">
        <title>Comprehensive subspecies identification of 175 nontuberculous mycobacteria species based on 7547 genomic profiles.</title>
        <authorList>
            <person name="Matsumoto Y."/>
            <person name="Kinjo T."/>
            <person name="Motooka D."/>
            <person name="Nabeya D."/>
            <person name="Jung N."/>
            <person name="Uechi K."/>
            <person name="Horii T."/>
            <person name="Iida T."/>
            <person name="Fujita J."/>
            <person name="Nakamura S."/>
        </authorList>
    </citation>
    <scope>NUCLEOTIDE SEQUENCE [LARGE SCALE GENOMIC DNA]</scope>
    <source>
        <strain evidence="8 9">JCM 15657</strain>
    </source>
</reference>
<dbReference type="InterPro" id="IPR036396">
    <property type="entry name" value="Cyt_P450_sf"/>
</dbReference>
<dbReference type="Pfam" id="PF00067">
    <property type="entry name" value="p450"/>
    <property type="match status" value="1"/>
</dbReference>
<evidence type="ECO:0000256" key="7">
    <source>
        <dbReference type="ARBA" id="ARBA00023033"/>
    </source>
</evidence>
<dbReference type="InterPro" id="IPR001128">
    <property type="entry name" value="Cyt_P450"/>
</dbReference>
<protein>
    <submittedName>
        <fullName evidence="8">Uncharacterized protein</fullName>
    </submittedName>
</protein>
<dbReference type="PRINTS" id="PR00359">
    <property type="entry name" value="BP450"/>
</dbReference>
<dbReference type="GO" id="GO:0008395">
    <property type="term" value="F:steroid hydroxylase activity"/>
    <property type="evidence" value="ECO:0007669"/>
    <property type="project" value="TreeGrafter"/>
</dbReference>
<comment type="similarity">
    <text evidence="2">Belongs to the cytochrome P450 family.</text>
</comment>
<keyword evidence="5" id="KW-0560">Oxidoreductase</keyword>
<dbReference type="Proteomes" id="UP000466396">
    <property type="component" value="Chromosome"/>
</dbReference>
<dbReference type="STRING" id="169765.AWC15_15900"/>
<evidence type="ECO:0000256" key="5">
    <source>
        <dbReference type="ARBA" id="ARBA00023002"/>
    </source>
</evidence>
<dbReference type="GO" id="GO:0020037">
    <property type="term" value="F:heme binding"/>
    <property type="evidence" value="ECO:0007669"/>
    <property type="project" value="InterPro"/>
</dbReference>
<keyword evidence="3" id="KW-0349">Heme</keyword>
<comment type="cofactor">
    <cofactor evidence="1">
        <name>heme</name>
        <dbReference type="ChEBI" id="CHEBI:30413"/>
    </cofactor>
</comment>
<evidence type="ECO:0000256" key="6">
    <source>
        <dbReference type="ARBA" id="ARBA00023004"/>
    </source>
</evidence>
<dbReference type="AlphaFoldDB" id="A0A1X1YLG4"/>
<evidence type="ECO:0000256" key="3">
    <source>
        <dbReference type="ARBA" id="ARBA00022617"/>
    </source>
</evidence>
<evidence type="ECO:0000313" key="8">
    <source>
        <dbReference type="EMBL" id="BBX96434.1"/>
    </source>
</evidence>
<dbReference type="PANTHER" id="PTHR46696:SF4">
    <property type="entry name" value="BIOTIN BIOSYNTHESIS CYTOCHROME P450"/>
    <property type="match status" value="1"/>
</dbReference>
<evidence type="ECO:0000313" key="9">
    <source>
        <dbReference type="Proteomes" id="UP000466396"/>
    </source>
</evidence>
<dbReference type="SUPFAM" id="SSF48264">
    <property type="entry name" value="Cytochrome P450"/>
    <property type="match status" value="1"/>
</dbReference>
<dbReference type="EMBL" id="AP022581">
    <property type="protein sequence ID" value="BBX96434.1"/>
    <property type="molecule type" value="Genomic_DNA"/>
</dbReference>
<dbReference type="GO" id="GO:0006707">
    <property type="term" value="P:cholesterol catabolic process"/>
    <property type="evidence" value="ECO:0007669"/>
    <property type="project" value="TreeGrafter"/>
</dbReference>
<evidence type="ECO:0000256" key="1">
    <source>
        <dbReference type="ARBA" id="ARBA00001971"/>
    </source>
</evidence>
<dbReference type="InterPro" id="IPR002397">
    <property type="entry name" value="Cyt_P450_B"/>
</dbReference>
<gene>
    <name evidence="8" type="ORF">MLAC_17280</name>
</gene>
<evidence type="ECO:0000256" key="2">
    <source>
        <dbReference type="ARBA" id="ARBA00010617"/>
    </source>
</evidence>
<dbReference type="GO" id="GO:0005506">
    <property type="term" value="F:iron ion binding"/>
    <property type="evidence" value="ECO:0007669"/>
    <property type="project" value="InterPro"/>
</dbReference>
<keyword evidence="6" id="KW-0408">Iron</keyword>
<dbReference type="KEGG" id="mlj:MLAC_17280"/>
<dbReference type="PANTHER" id="PTHR46696">
    <property type="entry name" value="P450, PUTATIVE (EUROFUNG)-RELATED"/>
    <property type="match status" value="1"/>
</dbReference>
<sequence length="150" mass="16621">MNAGATNRWTSWHSASLREPKLLGAFIEETLGYEAPFRRHYRHVANDTTLGGVDLPADSHPLLIWGAANRDPAHFEAPGEFCLDRAEAKGHMSFGHGAHFFVDAALARLEAPIELPMLLDRTSVIEAANVGQWLPSILVCRLERLELAVR</sequence>
<dbReference type="Gene3D" id="1.10.630.10">
    <property type="entry name" value="Cytochrome P450"/>
    <property type="match status" value="1"/>
</dbReference>
<keyword evidence="7" id="KW-0503">Monooxygenase</keyword>
<evidence type="ECO:0000256" key="4">
    <source>
        <dbReference type="ARBA" id="ARBA00022723"/>
    </source>
</evidence>